<dbReference type="SMART" id="SM00228">
    <property type="entry name" value="PDZ"/>
    <property type="match status" value="1"/>
</dbReference>
<sequence precursor="true">MLRYTIFVVGLLGACIANADEPAPAASSTPATASTEAAPAPSLITRGVLLAPKAFRQVAASIRPSLVMIESFGGLNAGEGVSNLAADGPTTGLIISSDGYIITSTFNFLRKPPIITITLADGRRKVATLLGRDETRKLCLLKINDVSDLPVPTFAPREEVRVGQWAVAVGFGFGDKEPSLTAGIISAESRISGRALQTDANLSPANYGGPLLDIDGRLLGICVPLAPGAKDVAAGAEWYDSGIGFAVPLGEIAPIIEAMKAGKTLVPGYLGIQPAPSGNPPSGAEVGSVKEKSPAEAAGLKAGDKLLKIGDIEVLDVAHLSTVVGRYVAGDKITILVRRGEQELTIEAVLGEVPPPPPPMPMPQPGEAAKPAEGKPAEGKPAEEKPAGEKPAEAPAGEEAPAEKKPVEAPPTEEAPTENSDSPK</sequence>
<dbReference type="EMBL" id="CP001848">
    <property type="protein sequence ID" value="ADB17393.1"/>
    <property type="molecule type" value="Genomic_DNA"/>
</dbReference>
<feature type="region of interest" description="Disordered" evidence="3">
    <location>
        <begin position="350"/>
        <end position="424"/>
    </location>
</feature>
<feature type="compositionally biased region" description="Basic and acidic residues" evidence="3">
    <location>
        <begin position="370"/>
        <end position="392"/>
    </location>
</feature>
<dbReference type="InterPro" id="IPR051201">
    <property type="entry name" value="Chloro_Bact_Ser_Proteases"/>
</dbReference>
<dbReference type="PROSITE" id="PS50106">
    <property type="entry name" value="PDZ"/>
    <property type="match status" value="1"/>
</dbReference>
<dbReference type="InterPro" id="IPR001478">
    <property type="entry name" value="PDZ"/>
</dbReference>
<protein>
    <submittedName>
        <fullName evidence="6">PDZ/DHR/GLGF domain protein</fullName>
    </submittedName>
</protein>
<dbReference type="STRING" id="530564.Psta_2725"/>
<proteinExistence type="predicted"/>
<evidence type="ECO:0000259" key="5">
    <source>
        <dbReference type="PROSITE" id="PS50106"/>
    </source>
</evidence>
<evidence type="ECO:0000256" key="1">
    <source>
        <dbReference type="ARBA" id="ARBA00022670"/>
    </source>
</evidence>
<feature type="domain" description="PDZ" evidence="5">
    <location>
        <begin position="255"/>
        <end position="341"/>
    </location>
</feature>
<keyword evidence="7" id="KW-1185">Reference proteome</keyword>
<dbReference type="Gene3D" id="2.30.42.10">
    <property type="match status" value="1"/>
</dbReference>
<dbReference type="PANTHER" id="PTHR43343">
    <property type="entry name" value="PEPTIDASE S12"/>
    <property type="match status" value="1"/>
</dbReference>
<dbReference type="InterPro" id="IPR036034">
    <property type="entry name" value="PDZ_sf"/>
</dbReference>
<evidence type="ECO:0000313" key="6">
    <source>
        <dbReference type="EMBL" id="ADB17393.1"/>
    </source>
</evidence>
<organism evidence="6 7">
    <name type="scientific">Pirellula staleyi (strain ATCC 27377 / DSM 6068 / ICPB 4128)</name>
    <name type="common">Pirella staleyi</name>
    <dbReference type="NCBI Taxonomy" id="530564"/>
    <lineage>
        <taxon>Bacteria</taxon>
        <taxon>Pseudomonadati</taxon>
        <taxon>Planctomycetota</taxon>
        <taxon>Planctomycetia</taxon>
        <taxon>Pirellulales</taxon>
        <taxon>Pirellulaceae</taxon>
        <taxon>Pirellula</taxon>
    </lineage>
</organism>
<dbReference type="CDD" id="cd06779">
    <property type="entry name" value="cpPDZ_Deg_HtrA-like"/>
    <property type="match status" value="1"/>
</dbReference>
<keyword evidence="1" id="KW-0645">Protease</keyword>
<name>D2R6U3_PIRSD</name>
<evidence type="ECO:0000256" key="4">
    <source>
        <dbReference type="SAM" id="SignalP"/>
    </source>
</evidence>
<reference evidence="6 7" key="1">
    <citation type="journal article" date="2009" name="Stand. Genomic Sci.">
        <title>Complete genome sequence of Pirellula staleyi type strain (ATCC 27377).</title>
        <authorList>
            <person name="Clum A."/>
            <person name="Tindall B.J."/>
            <person name="Sikorski J."/>
            <person name="Ivanova N."/>
            <person name="Mavrommatis K."/>
            <person name="Lucas S."/>
            <person name="Glavina del Rio T."/>
            <person name="Nolan M."/>
            <person name="Chen F."/>
            <person name="Tice H."/>
            <person name="Pitluck S."/>
            <person name="Cheng J.F."/>
            <person name="Chertkov O."/>
            <person name="Brettin T."/>
            <person name="Han C."/>
            <person name="Detter J.C."/>
            <person name="Kuske C."/>
            <person name="Bruce D."/>
            <person name="Goodwin L."/>
            <person name="Ovchinikova G."/>
            <person name="Pati A."/>
            <person name="Mikhailova N."/>
            <person name="Chen A."/>
            <person name="Palaniappan K."/>
            <person name="Land M."/>
            <person name="Hauser L."/>
            <person name="Chang Y.J."/>
            <person name="Jeffries C.D."/>
            <person name="Chain P."/>
            <person name="Rohde M."/>
            <person name="Goker M."/>
            <person name="Bristow J."/>
            <person name="Eisen J.A."/>
            <person name="Markowitz V."/>
            <person name="Hugenholtz P."/>
            <person name="Kyrpides N.C."/>
            <person name="Klenk H.P."/>
            <person name="Lapidus A."/>
        </authorList>
    </citation>
    <scope>NUCLEOTIDE SEQUENCE [LARGE SCALE GENOMIC DNA]</scope>
    <source>
        <strain evidence="7">ATCC 27377 / DSM 6068 / ICPB 4128</strain>
    </source>
</reference>
<keyword evidence="4" id="KW-0732">Signal</keyword>
<evidence type="ECO:0000256" key="2">
    <source>
        <dbReference type="ARBA" id="ARBA00022801"/>
    </source>
</evidence>
<evidence type="ECO:0000256" key="3">
    <source>
        <dbReference type="SAM" id="MobiDB-lite"/>
    </source>
</evidence>
<keyword evidence="2" id="KW-0378">Hydrolase</keyword>
<dbReference type="Pfam" id="PF13365">
    <property type="entry name" value="Trypsin_2"/>
    <property type="match status" value="1"/>
</dbReference>
<dbReference type="HOGENOM" id="CLU_646978_0_0_0"/>
<dbReference type="InterPro" id="IPR009003">
    <property type="entry name" value="Peptidase_S1_PA"/>
</dbReference>
<accession>D2R6U3</accession>
<dbReference type="Proteomes" id="UP000001887">
    <property type="component" value="Chromosome"/>
</dbReference>
<dbReference type="OrthoDB" id="248175at2"/>
<dbReference type="KEGG" id="psl:Psta_2725"/>
<dbReference type="PANTHER" id="PTHR43343:SF3">
    <property type="entry name" value="PROTEASE DO-LIKE 8, CHLOROPLASTIC"/>
    <property type="match status" value="1"/>
</dbReference>
<dbReference type="eggNOG" id="COG0265">
    <property type="taxonomic scope" value="Bacteria"/>
</dbReference>
<evidence type="ECO:0000313" key="7">
    <source>
        <dbReference type="Proteomes" id="UP000001887"/>
    </source>
</evidence>
<gene>
    <name evidence="6" type="ordered locus">Psta_2725</name>
</gene>
<dbReference type="PROSITE" id="PS51257">
    <property type="entry name" value="PROKAR_LIPOPROTEIN"/>
    <property type="match status" value="1"/>
</dbReference>
<dbReference type="GO" id="GO:0006508">
    <property type="term" value="P:proteolysis"/>
    <property type="evidence" value="ECO:0007669"/>
    <property type="project" value="UniProtKB-KW"/>
</dbReference>
<dbReference type="GO" id="GO:0004252">
    <property type="term" value="F:serine-type endopeptidase activity"/>
    <property type="evidence" value="ECO:0007669"/>
    <property type="project" value="InterPro"/>
</dbReference>
<dbReference type="InterPro" id="IPR001940">
    <property type="entry name" value="Peptidase_S1C"/>
</dbReference>
<feature type="signal peptide" evidence="4">
    <location>
        <begin position="1"/>
        <end position="19"/>
    </location>
</feature>
<dbReference type="Gene3D" id="2.40.10.120">
    <property type="match status" value="1"/>
</dbReference>
<dbReference type="Pfam" id="PF13180">
    <property type="entry name" value="PDZ_2"/>
    <property type="match status" value="1"/>
</dbReference>
<dbReference type="PRINTS" id="PR00834">
    <property type="entry name" value="PROTEASES2C"/>
</dbReference>
<feature type="compositionally biased region" description="Pro residues" evidence="3">
    <location>
        <begin position="353"/>
        <end position="364"/>
    </location>
</feature>
<feature type="chain" id="PRO_5003034690" evidence="4">
    <location>
        <begin position="20"/>
        <end position="424"/>
    </location>
</feature>
<dbReference type="SUPFAM" id="SSF50494">
    <property type="entry name" value="Trypsin-like serine proteases"/>
    <property type="match status" value="1"/>
</dbReference>
<dbReference type="AlphaFoldDB" id="D2R6U3"/>
<dbReference type="SUPFAM" id="SSF50156">
    <property type="entry name" value="PDZ domain-like"/>
    <property type="match status" value="1"/>
</dbReference>